<dbReference type="GO" id="GO:0000712">
    <property type="term" value="P:resolution of meiotic recombination intermediates"/>
    <property type="evidence" value="ECO:0007669"/>
    <property type="project" value="TreeGrafter"/>
</dbReference>
<dbReference type="AlphaFoldDB" id="A0A8K0T8H4"/>
<dbReference type="GO" id="GO:0003697">
    <property type="term" value="F:single-stranded DNA binding"/>
    <property type="evidence" value="ECO:0007669"/>
    <property type="project" value="TreeGrafter"/>
</dbReference>
<accession>A0A8K0T8H4</accession>
<dbReference type="PANTHER" id="PTHR21166:SF2">
    <property type="entry name" value="CELL DIVISION CONTROL PROTEIN 24 OB DOMAIN-CONTAINING PROTEIN-RELATED"/>
    <property type="match status" value="1"/>
</dbReference>
<evidence type="ECO:0000313" key="2">
    <source>
        <dbReference type="Proteomes" id="UP000813385"/>
    </source>
</evidence>
<dbReference type="PANTHER" id="PTHR21166">
    <property type="entry name" value="CELL DIVISION CONTROL PROTEIN 24 OB DOMAIN-CONTAINING PROTEIN-RELATED"/>
    <property type="match status" value="1"/>
</dbReference>
<comment type="caution">
    <text evidence="1">The sequence shown here is derived from an EMBL/GenBank/DDBJ whole genome shotgun (WGS) entry which is preliminary data.</text>
</comment>
<dbReference type="InterPro" id="IPR052469">
    <property type="entry name" value="MEIOB"/>
</dbReference>
<dbReference type="OrthoDB" id="3248508at2759"/>
<dbReference type="GO" id="GO:0008310">
    <property type="term" value="F:single-stranded DNA 3'-5' DNA exonuclease activity"/>
    <property type="evidence" value="ECO:0007669"/>
    <property type="project" value="TreeGrafter"/>
</dbReference>
<gene>
    <name evidence="1" type="ORF">B0T11DRAFT_340569</name>
</gene>
<proteinExistence type="predicted"/>
<evidence type="ECO:0000313" key="1">
    <source>
        <dbReference type="EMBL" id="KAH7358241.1"/>
    </source>
</evidence>
<name>A0A8K0T8H4_9PEZI</name>
<keyword evidence="2" id="KW-1185">Reference proteome</keyword>
<dbReference type="Proteomes" id="UP000813385">
    <property type="component" value="Unassembled WGS sequence"/>
</dbReference>
<reference evidence="1" key="1">
    <citation type="journal article" date="2021" name="Nat. Commun.">
        <title>Genetic determinants of endophytism in the Arabidopsis root mycobiome.</title>
        <authorList>
            <person name="Mesny F."/>
            <person name="Miyauchi S."/>
            <person name="Thiergart T."/>
            <person name="Pickel B."/>
            <person name="Atanasova L."/>
            <person name="Karlsson M."/>
            <person name="Huettel B."/>
            <person name="Barry K.W."/>
            <person name="Haridas S."/>
            <person name="Chen C."/>
            <person name="Bauer D."/>
            <person name="Andreopoulos W."/>
            <person name="Pangilinan J."/>
            <person name="LaButti K."/>
            <person name="Riley R."/>
            <person name="Lipzen A."/>
            <person name="Clum A."/>
            <person name="Drula E."/>
            <person name="Henrissat B."/>
            <person name="Kohler A."/>
            <person name="Grigoriev I.V."/>
            <person name="Martin F.M."/>
            <person name="Hacquard S."/>
        </authorList>
    </citation>
    <scope>NUCLEOTIDE SEQUENCE</scope>
    <source>
        <strain evidence="1">MPI-CAGE-AT-0016</strain>
    </source>
</reference>
<organism evidence="1 2">
    <name type="scientific">Plectosphaerella cucumerina</name>
    <dbReference type="NCBI Taxonomy" id="40658"/>
    <lineage>
        <taxon>Eukaryota</taxon>
        <taxon>Fungi</taxon>
        <taxon>Dikarya</taxon>
        <taxon>Ascomycota</taxon>
        <taxon>Pezizomycotina</taxon>
        <taxon>Sordariomycetes</taxon>
        <taxon>Hypocreomycetidae</taxon>
        <taxon>Glomerellales</taxon>
        <taxon>Plectosphaerellaceae</taxon>
        <taxon>Plectosphaerella</taxon>
    </lineage>
</organism>
<protein>
    <submittedName>
        <fullName evidence="1">Uncharacterized protein</fullName>
    </submittedName>
</protein>
<dbReference type="EMBL" id="JAGPXD010000004">
    <property type="protein sequence ID" value="KAH7358241.1"/>
    <property type="molecule type" value="Genomic_DNA"/>
</dbReference>
<sequence length="502" mass="55683">MATPSIQSFFQKTSSIDSGFTTAELSTSNPLSRSWNPPADSEHIAIADIVQGKCQVHFSGRIINFRPAIVDKQSSQYLKAWHYLIIKDDSGAIGVKLMPLGIPANTFSLGQLVSVWATYVGEPSANQDAVPYVSTCTAVNPGPGSRQFLRIEPESSETCHLYRTPLDSQSASQSLQGLVTLDSFIKTGHDEVCGLRVLVCVRSVGARKRIRPQGRDNDIELQEVVVFDHTASCILSLRETQTKSTASWTPDTTILLLTSPRWKPWNRPTDAASQAKGSIGIDQRTLVEVNPNFSDAAWLRKWAKDRTKKEAVGTEFPLQFWDVEDAMHGPVRTLYTIAEVEEYARGEPELTFTGKLSLIILDTSMADLWFKKAFCCTDCCGVPLFANSHVAICKHCQTRRKLNINPRIIGTLVDETGCLEKAKLVWNPQAWMELIFPGATTQGSTQDSECEEPATSQILTRMSAQGLQSVKEAEDHLRQARITVTFGWARQFGRLCILGVEW</sequence>